<evidence type="ECO:0000313" key="2">
    <source>
        <dbReference type="Proteomes" id="UP000252479"/>
    </source>
</evidence>
<name>A0A368LGV0_9VIBR</name>
<sequence>MKKILFLSVISTFVNAEDPFASFDDVPVETSASSIGMTGYAQSSMQYLSRSSEWGSLRQRLWFEPFYRPKSQIFAIESAFSIDWDPAVGARESAKEWHLQIQELYGSIMQQSRTITIGKQMMIWGSGSALSQGNYFNPTDSSDPLASGLAVNYLATTAIRWREFSGDDVFDFIVTAEPSINQLAQQGSMWDRSSPALREAFDNENLDNPIELGVGYQINRAGFDLFMGGAYVYQDDPAIVANAQGINLHRNRTSSAFLQYNVNYWDGVAQFQARYDHNLKVVNDRKTTETGEQWSLLGGWIGYLKEVSTEIDFLLTQQTNGKVTPQLSQNYHYEWGQGLWAGDIGGVYNFNDDSSLLEIKLSYKPSDTLEYSLGYNGFYGDEQSNYGMFKENTMVSARLNVYF</sequence>
<comment type="caution">
    <text evidence="1">The sequence shown here is derived from an EMBL/GenBank/DDBJ whole genome shotgun (WGS) entry which is preliminary data.</text>
</comment>
<dbReference type="Proteomes" id="UP000252479">
    <property type="component" value="Unassembled WGS sequence"/>
</dbReference>
<accession>A0A368LGV0</accession>
<protein>
    <recommendedName>
        <fullName evidence="3">Porin</fullName>
    </recommendedName>
</protein>
<organism evidence="1 2">
    <name type="scientific">Vibrio casei</name>
    <dbReference type="NCBI Taxonomy" id="673372"/>
    <lineage>
        <taxon>Bacteria</taxon>
        <taxon>Pseudomonadati</taxon>
        <taxon>Pseudomonadota</taxon>
        <taxon>Gammaproteobacteria</taxon>
        <taxon>Vibrionales</taxon>
        <taxon>Vibrionaceae</taxon>
        <taxon>Vibrio</taxon>
    </lineage>
</organism>
<keyword evidence="2" id="KW-1185">Reference proteome</keyword>
<evidence type="ECO:0000313" key="1">
    <source>
        <dbReference type="EMBL" id="RCS68618.1"/>
    </source>
</evidence>
<dbReference type="EMBL" id="QPGL01000004">
    <property type="protein sequence ID" value="RCS68618.1"/>
    <property type="molecule type" value="Genomic_DNA"/>
</dbReference>
<evidence type="ECO:0008006" key="3">
    <source>
        <dbReference type="Google" id="ProtNLM"/>
    </source>
</evidence>
<gene>
    <name evidence="1" type="ORF">CIK83_17000</name>
</gene>
<proteinExistence type="predicted"/>
<reference evidence="1 2" key="1">
    <citation type="journal article" date="2017" name="Elife">
        <title>Extensive horizontal gene transfer in cheese-associated bacteria.</title>
        <authorList>
            <person name="Bonham K.S."/>
            <person name="Wolfe B.E."/>
            <person name="Dutton R.J."/>
        </authorList>
    </citation>
    <scope>NUCLEOTIDE SEQUENCE [LARGE SCALE GENOMIC DNA]</scope>
    <source>
        <strain evidence="1 2">JB196</strain>
    </source>
</reference>
<dbReference type="AlphaFoldDB" id="A0A368LGV0"/>